<sequence length="133" mass="14044">MNAGLLRAVAPYLIGAAALAAIVLGVRWYGHSQFAAGQAACQEAQRVAGLEEFKSEAERLTGLSADLQDRIDTLAATRPKIIERYTREIIDRPLPAGCILDAGRLRRINDGIGTANAAGQRVDPVPAGPVPAD</sequence>
<keyword evidence="1" id="KW-0812">Transmembrane</keyword>
<keyword evidence="1" id="KW-1133">Transmembrane helix</keyword>
<evidence type="ECO:0000256" key="1">
    <source>
        <dbReference type="SAM" id="Phobius"/>
    </source>
</evidence>
<evidence type="ECO:0000313" key="3">
    <source>
        <dbReference type="EMBL" id="VFR48776.1"/>
    </source>
</evidence>
<keyword evidence="1" id="KW-0472">Membrane</keyword>
<proteinExistence type="predicted"/>
<dbReference type="EMBL" id="CAADIH010000031">
    <property type="protein sequence ID" value="VFR48776.1"/>
    <property type="molecule type" value="Genomic_DNA"/>
</dbReference>
<dbReference type="EMBL" id="CAADIE010000001">
    <property type="protein sequence ID" value="VFR32632.1"/>
    <property type="molecule type" value="Genomic_DNA"/>
</dbReference>
<gene>
    <name evidence="2" type="ORF">BER1_1141</name>
    <name evidence="3" type="ORF">BER2_2994</name>
</gene>
<feature type="transmembrane region" description="Helical" evidence="1">
    <location>
        <begin position="12"/>
        <end position="30"/>
    </location>
</feature>
<name>A0A484Q368_9ZZZZ</name>
<dbReference type="AlphaFoldDB" id="A0A484Q368"/>
<reference evidence="2" key="1">
    <citation type="submission" date="2019-03" db="EMBL/GenBank/DDBJ databases">
        <authorList>
            <person name="Danneels B."/>
        </authorList>
    </citation>
    <scope>NUCLEOTIDE SEQUENCE</scope>
</reference>
<accession>A0A484Q368</accession>
<organism evidence="2">
    <name type="scientific">plant metagenome</name>
    <dbReference type="NCBI Taxonomy" id="1297885"/>
    <lineage>
        <taxon>unclassified sequences</taxon>
        <taxon>metagenomes</taxon>
        <taxon>organismal metagenomes</taxon>
    </lineage>
</organism>
<protein>
    <submittedName>
        <fullName evidence="2">Uncharacterized protein</fullName>
    </submittedName>
</protein>
<evidence type="ECO:0000313" key="2">
    <source>
        <dbReference type="EMBL" id="VFR32632.1"/>
    </source>
</evidence>